<reference evidence="1" key="1">
    <citation type="submission" date="2025-08" db="UniProtKB">
        <authorList>
            <consortium name="RefSeq"/>
        </authorList>
    </citation>
    <scope>IDENTIFICATION</scope>
</reference>
<name>A0A1S3ZMC2_TOBAC</name>
<protein>
    <submittedName>
        <fullName evidence="1">Craniofacial development protein 2-like</fullName>
    </submittedName>
</protein>
<proteinExistence type="predicted"/>
<dbReference type="RefSeq" id="XP_016465690.1">
    <property type="nucleotide sequence ID" value="XM_016610204.1"/>
</dbReference>
<sequence length="208" mass="23686">MGCKRGKNKVGILIDRDLKELVVEVRRVTDRLMAIKLVVGGSTLNVISAYAPQVGLDEEIKRRLWEELDGLVCGIPHTEKLFIGGDFNGQIGETSRGYNGVHGGFGFCVKNGEGTSLLDSAKALYLVMDNSCFPKREVHLVIFQSLLAKTQIDYLLPQKCDRRLFMDCKVIARENFMPQHRLFVMDSEIVRKRKKRVMYGQPRIRWVL</sequence>
<dbReference type="PANTHER" id="PTHR23227">
    <property type="entry name" value="BUCENTAUR RELATED"/>
    <property type="match status" value="1"/>
</dbReference>
<evidence type="ECO:0000313" key="1">
    <source>
        <dbReference type="RefSeq" id="XP_016465690.1"/>
    </source>
</evidence>
<dbReference type="InterPro" id="IPR027124">
    <property type="entry name" value="Swc5/CFDP1/2"/>
</dbReference>
<organism evidence="1">
    <name type="scientific">Nicotiana tabacum</name>
    <name type="common">Common tobacco</name>
    <dbReference type="NCBI Taxonomy" id="4097"/>
    <lineage>
        <taxon>Eukaryota</taxon>
        <taxon>Viridiplantae</taxon>
        <taxon>Streptophyta</taxon>
        <taxon>Embryophyta</taxon>
        <taxon>Tracheophyta</taxon>
        <taxon>Spermatophyta</taxon>
        <taxon>Magnoliopsida</taxon>
        <taxon>eudicotyledons</taxon>
        <taxon>Gunneridae</taxon>
        <taxon>Pentapetalae</taxon>
        <taxon>asterids</taxon>
        <taxon>lamiids</taxon>
        <taxon>Solanales</taxon>
        <taxon>Solanaceae</taxon>
        <taxon>Nicotianoideae</taxon>
        <taxon>Nicotianeae</taxon>
        <taxon>Nicotiana</taxon>
    </lineage>
</organism>
<accession>A0A1S3ZMC2</accession>
<dbReference type="STRING" id="4097.A0A1S3ZMC2"/>
<dbReference type="PANTHER" id="PTHR23227:SF67">
    <property type="entry name" value="CRANIOFACIAL DEVELOPMENT PROTEIN 2-LIKE"/>
    <property type="match status" value="1"/>
</dbReference>
<dbReference type="SUPFAM" id="SSF56219">
    <property type="entry name" value="DNase I-like"/>
    <property type="match status" value="1"/>
</dbReference>
<dbReference type="OrthoDB" id="425681at2759"/>
<dbReference type="InterPro" id="IPR036691">
    <property type="entry name" value="Endo/exonu/phosph_ase_sf"/>
</dbReference>
<dbReference type="PaxDb" id="4097-A0A1S3ZMC2"/>
<dbReference type="KEGG" id="nta:107788530"/>
<gene>
    <name evidence="1" type="primary">LOC107788530</name>
</gene>
<dbReference type="AlphaFoldDB" id="A0A1S3ZMC2"/>
<dbReference type="Gene3D" id="3.60.10.10">
    <property type="entry name" value="Endonuclease/exonuclease/phosphatase"/>
    <property type="match status" value="1"/>
</dbReference>